<evidence type="ECO:0000256" key="1">
    <source>
        <dbReference type="SAM" id="MobiDB-lite"/>
    </source>
</evidence>
<evidence type="ECO:0000313" key="2">
    <source>
        <dbReference type="EMBL" id="GEZ31750.1"/>
    </source>
</evidence>
<protein>
    <submittedName>
        <fullName evidence="2">Zinc finger, CCHC-type</fullName>
    </submittedName>
</protein>
<sequence>SGPRSGVLDQIGLDDYHRSKQFVIQDVFEKQKLTGINFREWYRNLRIVLSVEDTLPFLEQPKPAMPVPAEGQVLPPDVLNTHTDWVKALKKIAGLMFMTMDADIQKNLEHLGAYDMLKKLKTLYVQQADWELLQTMREFHACKQEEGKTKRKKSHKAAKGNQGKGKEKMAYAPVLALPFAPKPKNPLTPKKDNPAKDAICHQCGEVGLKGSKKLKPGALSLYVDDGHRVAVEAIG</sequence>
<reference evidence="2" key="1">
    <citation type="journal article" date="2019" name="Sci. Rep.">
        <title>Draft genome of Tanacetum cinerariifolium, the natural source of mosquito coil.</title>
        <authorList>
            <person name="Yamashiro T."/>
            <person name="Shiraishi A."/>
            <person name="Satake H."/>
            <person name="Nakayama K."/>
        </authorList>
    </citation>
    <scope>NUCLEOTIDE SEQUENCE</scope>
</reference>
<comment type="caution">
    <text evidence="2">The sequence shown here is derived from an EMBL/GenBank/DDBJ whole genome shotgun (WGS) entry which is preliminary data.</text>
</comment>
<name>A0A699IBP1_TANCI</name>
<feature type="non-terminal residue" evidence="2">
    <location>
        <position position="1"/>
    </location>
</feature>
<organism evidence="2">
    <name type="scientific">Tanacetum cinerariifolium</name>
    <name type="common">Dalmatian daisy</name>
    <name type="synonym">Chrysanthemum cinerariifolium</name>
    <dbReference type="NCBI Taxonomy" id="118510"/>
    <lineage>
        <taxon>Eukaryota</taxon>
        <taxon>Viridiplantae</taxon>
        <taxon>Streptophyta</taxon>
        <taxon>Embryophyta</taxon>
        <taxon>Tracheophyta</taxon>
        <taxon>Spermatophyta</taxon>
        <taxon>Magnoliopsida</taxon>
        <taxon>eudicotyledons</taxon>
        <taxon>Gunneridae</taxon>
        <taxon>Pentapetalae</taxon>
        <taxon>asterids</taxon>
        <taxon>campanulids</taxon>
        <taxon>Asterales</taxon>
        <taxon>Asteraceae</taxon>
        <taxon>Asteroideae</taxon>
        <taxon>Anthemideae</taxon>
        <taxon>Anthemidinae</taxon>
        <taxon>Tanacetum</taxon>
    </lineage>
</organism>
<dbReference type="EMBL" id="BKCJ010264688">
    <property type="protein sequence ID" value="GEZ31750.1"/>
    <property type="molecule type" value="Genomic_DNA"/>
</dbReference>
<gene>
    <name evidence="2" type="ORF">Tci_503723</name>
</gene>
<accession>A0A699IBP1</accession>
<dbReference type="AlphaFoldDB" id="A0A699IBP1"/>
<feature type="region of interest" description="Disordered" evidence="1">
    <location>
        <begin position="144"/>
        <end position="166"/>
    </location>
</feature>
<feature type="compositionally biased region" description="Basic residues" evidence="1">
    <location>
        <begin position="149"/>
        <end position="158"/>
    </location>
</feature>
<proteinExistence type="predicted"/>